<evidence type="ECO:0000256" key="4">
    <source>
        <dbReference type="ARBA" id="ARBA00023033"/>
    </source>
</evidence>
<dbReference type="Pfam" id="PF00296">
    <property type="entry name" value="Bac_luciferase"/>
    <property type="match status" value="1"/>
</dbReference>
<dbReference type="PANTHER" id="PTHR42847:SF4">
    <property type="entry name" value="ALKANESULFONATE MONOOXYGENASE-RELATED"/>
    <property type="match status" value="1"/>
</dbReference>
<reference evidence="7" key="1">
    <citation type="journal article" date="2019" name="Int. J. Syst. Evol. Microbiol.">
        <title>The Global Catalogue of Microorganisms (GCM) 10K type strain sequencing project: providing services to taxonomists for standard genome sequencing and annotation.</title>
        <authorList>
            <consortium name="The Broad Institute Genomics Platform"/>
            <consortium name="The Broad Institute Genome Sequencing Center for Infectious Disease"/>
            <person name="Wu L."/>
            <person name="Ma J."/>
        </authorList>
    </citation>
    <scope>NUCLEOTIDE SEQUENCE [LARGE SCALE GENOMIC DNA]</scope>
    <source>
        <strain evidence="7">JCM 18055</strain>
    </source>
</reference>
<organism evidence="6 7">
    <name type="scientific">Pseudonocardia yuanmonensis</name>
    <dbReference type="NCBI Taxonomy" id="1095914"/>
    <lineage>
        <taxon>Bacteria</taxon>
        <taxon>Bacillati</taxon>
        <taxon>Actinomycetota</taxon>
        <taxon>Actinomycetes</taxon>
        <taxon>Pseudonocardiales</taxon>
        <taxon>Pseudonocardiaceae</taxon>
        <taxon>Pseudonocardia</taxon>
    </lineage>
</organism>
<evidence type="ECO:0000256" key="2">
    <source>
        <dbReference type="ARBA" id="ARBA00022643"/>
    </source>
</evidence>
<dbReference type="InterPro" id="IPR011251">
    <property type="entry name" value="Luciferase-like_dom"/>
</dbReference>
<keyword evidence="1" id="KW-0285">Flavoprotein</keyword>
<dbReference type="Gene3D" id="3.20.20.30">
    <property type="entry name" value="Luciferase-like domain"/>
    <property type="match status" value="1"/>
</dbReference>
<keyword evidence="7" id="KW-1185">Reference proteome</keyword>
<evidence type="ECO:0000313" key="7">
    <source>
        <dbReference type="Proteomes" id="UP001500325"/>
    </source>
</evidence>
<evidence type="ECO:0000256" key="3">
    <source>
        <dbReference type="ARBA" id="ARBA00023002"/>
    </source>
</evidence>
<gene>
    <name evidence="6" type="primary">ssuD</name>
    <name evidence="6" type="ORF">GCM10023215_46900</name>
</gene>
<dbReference type="PANTHER" id="PTHR42847">
    <property type="entry name" value="ALKANESULFONATE MONOOXYGENASE"/>
    <property type="match status" value="1"/>
</dbReference>
<dbReference type="InterPro" id="IPR036661">
    <property type="entry name" value="Luciferase-like_sf"/>
</dbReference>
<name>A0ABP8XAQ2_9PSEU</name>
<comment type="caution">
    <text evidence="6">The sequence shown here is derived from an EMBL/GenBank/DDBJ whole genome shotgun (WGS) entry which is preliminary data.</text>
</comment>
<keyword evidence="2" id="KW-0288">FMN</keyword>
<dbReference type="InterPro" id="IPR050172">
    <property type="entry name" value="SsuD_RutA_monooxygenase"/>
</dbReference>
<evidence type="ECO:0000313" key="6">
    <source>
        <dbReference type="EMBL" id="GAA4702310.1"/>
    </source>
</evidence>
<accession>A0ABP8XAQ2</accession>
<dbReference type="GO" id="GO:0004497">
    <property type="term" value="F:monooxygenase activity"/>
    <property type="evidence" value="ECO:0007669"/>
    <property type="project" value="UniProtKB-KW"/>
</dbReference>
<dbReference type="Proteomes" id="UP001500325">
    <property type="component" value="Unassembled WGS sequence"/>
</dbReference>
<dbReference type="SUPFAM" id="SSF51679">
    <property type="entry name" value="Bacterial luciferase-like"/>
    <property type="match status" value="1"/>
</dbReference>
<protein>
    <submittedName>
        <fullName evidence="6">FMNH2-dependent alkanesulfonate monooxygenase</fullName>
    </submittedName>
</protein>
<keyword evidence="3" id="KW-0560">Oxidoreductase</keyword>
<evidence type="ECO:0000256" key="1">
    <source>
        <dbReference type="ARBA" id="ARBA00022630"/>
    </source>
</evidence>
<feature type="domain" description="Luciferase-like" evidence="5">
    <location>
        <begin position="4"/>
        <end position="322"/>
    </location>
</feature>
<keyword evidence="4 6" id="KW-0503">Monooxygenase</keyword>
<dbReference type="CDD" id="cd01094">
    <property type="entry name" value="Alkanesulfonate_monoxygenase"/>
    <property type="match status" value="1"/>
</dbReference>
<sequence>MTIEFGWFIPTWGDTTAFGRPGAEIEPGMELFADVAQKAEDAGFEYLLVPVQTNCWDAYITCAMIAARTTRIAPLVAARPGFIAPTVMAKMLSTFDQLSGGRVRVNLIAGGTSSELEADGSFYGHDERYELFGEALDVMKRAWTEDEPFDFAGKFFRANGILVKPKPLQKPYPPLYLGGLSEAAKQLCAAHADVQLFWGDTPDAIAERVQEMDSRAAAQGRTLRYGMRLQVIVRETEEEAWAAAHELIADATPELRAARQASGDQSRANDRMKELARAENHMIDDHLWSGIATVREGAGVAVVGDPQQVAATLRRFIDAGCTSFCLSGYPHAREAERFGQLVMPLFAEERLPGQRELEYV</sequence>
<proteinExistence type="predicted"/>
<evidence type="ECO:0000259" key="5">
    <source>
        <dbReference type="Pfam" id="PF00296"/>
    </source>
</evidence>
<dbReference type="RefSeq" id="WP_345382884.1">
    <property type="nucleotide sequence ID" value="NZ_BAABIC010000017.1"/>
</dbReference>
<dbReference type="EMBL" id="BAABIC010000017">
    <property type="protein sequence ID" value="GAA4702310.1"/>
    <property type="molecule type" value="Genomic_DNA"/>
</dbReference>